<accession>A0A5N5EVK3</accession>
<comment type="caution">
    <text evidence="2">The sequence shown here is derived from an EMBL/GenBank/DDBJ whole genome shotgun (WGS) entry which is preliminary data.</text>
</comment>
<reference evidence="2 3" key="1">
    <citation type="submission" date="2019-09" db="EMBL/GenBank/DDBJ databases">
        <authorList>
            <person name="Liu P."/>
        </authorList>
    </citation>
    <scope>NUCLEOTIDE SEQUENCE [LARGE SCALE GENOMIC DNA]</scope>
    <source>
        <strain evidence="2 3">TRM68085</strain>
    </source>
</reference>
<dbReference type="EMBL" id="VYUA01000001">
    <property type="protein sequence ID" value="KAB2594553.1"/>
    <property type="molecule type" value="Genomic_DNA"/>
</dbReference>
<keyword evidence="3" id="KW-1185">Reference proteome</keyword>
<dbReference type="InterPro" id="IPR010427">
    <property type="entry name" value="DUF1023"/>
</dbReference>
<dbReference type="RefSeq" id="WP_151508732.1">
    <property type="nucleotide sequence ID" value="NZ_VYUA01000001.1"/>
</dbReference>
<protein>
    <recommendedName>
        <fullName evidence="1">DUF1023 domain-containing protein</fullName>
    </recommendedName>
</protein>
<dbReference type="AlphaFoldDB" id="A0A5N5EVK3"/>
<organism evidence="2 3">
    <name type="scientific">Streptomyces arboris</name>
    <dbReference type="NCBI Taxonomy" id="2600619"/>
    <lineage>
        <taxon>Bacteria</taxon>
        <taxon>Bacillati</taxon>
        <taxon>Actinomycetota</taxon>
        <taxon>Actinomycetes</taxon>
        <taxon>Kitasatosporales</taxon>
        <taxon>Streptomycetaceae</taxon>
        <taxon>Streptomyces</taxon>
    </lineage>
</organism>
<evidence type="ECO:0000313" key="3">
    <source>
        <dbReference type="Proteomes" id="UP000326907"/>
    </source>
</evidence>
<name>A0A5N5EVK3_9ACTN</name>
<gene>
    <name evidence="2" type="ORF">F5983_01395</name>
</gene>
<feature type="domain" description="DUF1023" evidence="1">
    <location>
        <begin position="360"/>
        <end position="533"/>
    </location>
</feature>
<proteinExistence type="predicted"/>
<evidence type="ECO:0000313" key="2">
    <source>
        <dbReference type="EMBL" id="KAB2594553.1"/>
    </source>
</evidence>
<dbReference type="Pfam" id="PF06259">
    <property type="entry name" value="Abhydrolase_8"/>
    <property type="match status" value="1"/>
</dbReference>
<evidence type="ECO:0000259" key="1">
    <source>
        <dbReference type="Pfam" id="PF06259"/>
    </source>
</evidence>
<sequence>MDYATLKAFKPAEFEQAADAYRALGNTAQTAKDHVDTVVAAGMRKSLEGEAADAAQKQLQDLSKNFHYTQTECGVISTALNGFAYDMAVATRALDSAVADARAENFTVNTDGSVTYPAGPDKVDGKFPAGGTTHGATDGAAQGIYRQAAQFDPNPYYGRAQEIANRIAGALKEATAADEKWAPKLRALKADDDLTVSARDRADVGSDMRGVRDGAEGYLATLPDPPKGGGPADNAEWWKGLTDDQRADFLAMRPASVGVMGGLPADVRDEANRAVFVETQGKYQSELDRIRSLEPPRYVTTPQGTVQSGKWKEWHERYGDRENFLDGRLDGMAAIQNRFDATGTDGLPEAYLLGFDPEANSDGRVILANGNPDTADHTAVLVPGTKTKMDGISDELGDSEALWRQSHVVAPDQSVSTIVWFDYDAPNTIPDAVKAGYATDGGPTLRHFLEGSDVAHRDATGGPSHRTVIGHSYGSTVVGEATQYTPEYAESRWKSTIPADDIIAVGSPGMQVSHAAGLGMKQEHVWAMAGGSDDYAVRYGGKLVGLGDGGNIPTDSDFGANIMDSDAKDHGAFWDSDENGASVSLQNQANVIVGAYGDVTLKED</sequence>
<dbReference type="Proteomes" id="UP000326907">
    <property type="component" value="Unassembled WGS sequence"/>
</dbReference>